<feature type="compositionally biased region" description="Basic and acidic residues" evidence="1">
    <location>
        <begin position="59"/>
        <end position="74"/>
    </location>
</feature>
<dbReference type="Proteomes" id="UP000189796">
    <property type="component" value="Chromosome I"/>
</dbReference>
<protein>
    <submittedName>
        <fullName evidence="2">Uncharacterized protein</fullName>
    </submittedName>
</protein>
<evidence type="ECO:0000313" key="3">
    <source>
        <dbReference type="Proteomes" id="UP000189796"/>
    </source>
</evidence>
<reference evidence="2 3" key="1">
    <citation type="submission" date="2016-11" db="EMBL/GenBank/DDBJ databases">
        <authorList>
            <person name="Jaros S."/>
            <person name="Januszkiewicz K."/>
            <person name="Wedrychowicz H."/>
        </authorList>
    </citation>
    <scope>NUCLEOTIDE SEQUENCE [LARGE SCALE GENOMIC DNA]</scope>
    <source>
        <strain evidence="2 3">GAS138</strain>
    </source>
</reference>
<name>A0A1M5Y4U3_9BRAD</name>
<sequence length="97" mass="10141">MSNDGRFTALAASAILLSVVVLAPLGTRAEELAHPKTTGYPAAEDVPPRPEKPAMTADEQLKLKKELSATRDRQAPGGKARGGAARAQPKKPTTPAQ</sequence>
<accession>A0A1M5Y4U3</accession>
<organism evidence="2 3">
    <name type="scientific">Bradyrhizobium erythrophlei</name>
    <dbReference type="NCBI Taxonomy" id="1437360"/>
    <lineage>
        <taxon>Bacteria</taxon>
        <taxon>Pseudomonadati</taxon>
        <taxon>Pseudomonadota</taxon>
        <taxon>Alphaproteobacteria</taxon>
        <taxon>Hyphomicrobiales</taxon>
        <taxon>Nitrobacteraceae</taxon>
        <taxon>Bradyrhizobium</taxon>
    </lineage>
</organism>
<dbReference type="EMBL" id="LT670817">
    <property type="protein sequence ID" value="SHI07022.1"/>
    <property type="molecule type" value="Genomic_DNA"/>
</dbReference>
<gene>
    <name evidence="2" type="ORF">SAMN05443248_7918</name>
</gene>
<feature type="compositionally biased region" description="Low complexity" evidence="1">
    <location>
        <begin position="75"/>
        <end position="91"/>
    </location>
</feature>
<evidence type="ECO:0000256" key="1">
    <source>
        <dbReference type="SAM" id="MobiDB-lite"/>
    </source>
</evidence>
<dbReference type="AlphaFoldDB" id="A0A1M5Y4U3"/>
<evidence type="ECO:0000313" key="2">
    <source>
        <dbReference type="EMBL" id="SHI07022.1"/>
    </source>
</evidence>
<feature type="region of interest" description="Disordered" evidence="1">
    <location>
        <begin position="30"/>
        <end position="97"/>
    </location>
</feature>
<proteinExistence type="predicted"/>